<feature type="transmembrane region" description="Helical" evidence="1">
    <location>
        <begin position="203"/>
        <end position="225"/>
    </location>
</feature>
<evidence type="ECO:0000256" key="1">
    <source>
        <dbReference type="SAM" id="Phobius"/>
    </source>
</evidence>
<accession>A0A1B7MMC4</accession>
<keyword evidence="3" id="KW-1185">Reference proteome</keyword>
<feature type="transmembrane region" description="Helical" evidence="1">
    <location>
        <begin position="231"/>
        <end position="249"/>
    </location>
</feature>
<proteinExistence type="predicted"/>
<dbReference type="InParanoid" id="A0A1B7MMC4"/>
<name>A0A1B7MMC4_9AGAM</name>
<gene>
    <name evidence="2" type="ORF">K503DRAFT_495445</name>
</gene>
<reference evidence="2 3" key="1">
    <citation type="submission" date="2016-06" db="EMBL/GenBank/DDBJ databases">
        <title>Comparative genomics of the ectomycorrhizal sister species Rhizopogon vinicolor and Rhizopogon vesiculosus (Basidiomycota: Boletales) reveals a divergence of the mating type B locus.</title>
        <authorList>
            <consortium name="DOE Joint Genome Institute"/>
            <person name="Mujic A.B."/>
            <person name="Kuo A."/>
            <person name="Tritt A."/>
            <person name="Lipzen A."/>
            <person name="Chen C."/>
            <person name="Johnson J."/>
            <person name="Sharma A."/>
            <person name="Barry K."/>
            <person name="Grigoriev I.V."/>
            <person name="Spatafora J.W."/>
        </authorList>
    </citation>
    <scope>NUCLEOTIDE SEQUENCE [LARGE SCALE GENOMIC DNA]</scope>
    <source>
        <strain evidence="2 3">AM-OR11-026</strain>
    </source>
</reference>
<keyword evidence="1" id="KW-0472">Membrane</keyword>
<keyword evidence="1" id="KW-1133">Transmembrane helix</keyword>
<feature type="transmembrane region" description="Helical" evidence="1">
    <location>
        <begin position="53"/>
        <end position="74"/>
    </location>
</feature>
<sequence length="286" mass="31746">MVDWKSQEEMRKDSSIFIKLIHALLGVYAWECVISLDFDWAVLTGKKKFRWPLIFYFAGRYLLLFALIGIVISLDTPSEINCQALYTFNQLAGDAAVGLASINLSLRTIAIWSDNKLVIVLLVLIIIGHWSLILQGVLLTAVWVPGVGCQITDSKTAILSATFIYSMCFDFVVMCLSAYKLARMAICTKGTHTKFVRMLFSDGLIYFFIAFVANLIATVFMVLNFNTTTSIVFNVPAAMASTIVASRVVRRLINFQPGSELVISGKNSGIIFESNSAVLSMQYAEP</sequence>
<protein>
    <submittedName>
        <fullName evidence="2">Uncharacterized protein</fullName>
    </submittedName>
</protein>
<feature type="transmembrane region" description="Helical" evidence="1">
    <location>
        <begin position="118"/>
        <end position="143"/>
    </location>
</feature>
<dbReference type="EMBL" id="KV448715">
    <property type="protein sequence ID" value="OAX33737.1"/>
    <property type="molecule type" value="Genomic_DNA"/>
</dbReference>
<feature type="transmembrane region" description="Helical" evidence="1">
    <location>
        <begin position="163"/>
        <end position="182"/>
    </location>
</feature>
<keyword evidence="1" id="KW-0812">Transmembrane</keyword>
<dbReference type="Proteomes" id="UP000092154">
    <property type="component" value="Unassembled WGS sequence"/>
</dbReference>
<feature type="transmembrane region" description="Helical" evidence="1">
    <location>
        <begin position="20"/>
        <end position="41"/>
    </location>
</feature>
<evidence type="ECO:0000313" key="2">
    <source>
        <dbReference type="EMBL" id="OAX33737.1"/>
    </source>
</evidence>
<evidence type="ECO:0000313" key="3">
    <source>
        <dbReference type="Proteomes" id="UP000092154"/>
    </source>
</evidence>
<dbReference type="STRING" id="1314800.A0A1B7MMC4"/>
<dbReference type="AlphaFoldDB" id="A0A1B7MMC4"/>
<dbReference type="OrthoDB" id="3197626at2759"/>
<organism evidence="2 3">
    <name type="scientific">Rhizopogon vinicolor AM-OR11-026</name>
    <dbReference type="NCBI Taxonomy" id="1314800"/>
    <lineage>
        <taxon>Eukaryota</taxon>
        <taxon>Fungi</taxon>
        <taxon>Dikarya</taxon>
        <taxon>Basidiomycota</taxon>
        <taxon>Agaricomycotina</taxon>
        <taxon>Agaricomycetes</taxon>
        <taxon>Agaricomycetidae</taxon>
        <taxon>Boletales</taxon>
        <taxon>Suillineae</taxon>
        <taxon>Rhizopogonaceae</taxon>
        <taxon>Rhizopogon</taxon>
    </lineage>
</organism>